<dbReference type="HOGENOM" id="CLU_179277_0_1_0"/>
<keyword evidence="2" id="KW-0812">Transmembrane</keyword>
<protein>
    <submittedName>
        <fullName evidence="2">Putative transmembrane anti-sigma factor</fullName>
    </submittedName>
</protein>
<dbReference type="EMBL" id="CP000473">
    <property type="protein sequence ID" value="ABJ88201.1"/>
    <property type="molecule type" value="Genomic_DNA"/>
</dbReference>
<accession>Q01Q69</accession>
<dbReference type="InParanoid" id="Q01Q69"/>
<dbReference type="Pfam" id="PF13490">
    <property type="entry name" value="zf-HC2"/>
    <property type="match status" value="1"/>
</dbReference>
<dbReference type="InterPro" id="IPR027383">
    <property type="entry name" value="Znf_put"/>
</dbReference>
<organism evidence="2">
    <name type="scientific">Solibacter usitatus (strain Ellin6076)</name>
    <dbReference type="NCBI Taxonomy" id="234267"/>
    <lineage>
        <taxon>Bacteria</taxon>
        <taxon>Pseudomonadati</taxon>
        <taxon>Acidobacteriota</taxon>
        <taxon>Terriglobia</taxon>
        <taxon>Bryobacterales</taxon>
        <taxon>Solibacteraceae</taxon>
        <taxon>Candidatus Solibacter</taxon>
    </lineage>
</organism>
<feature type="domain" description="Putative zinc-finger" evidence="1">
    <location>
        <begin position="4"/>
        <end position="37"/>
    </location>
</feature>
<dbReference type="eggNOG" id="COG5660">
    <property type="taxonomic scope" value="Bacteria"/>
</dbReference>
<dbReference type="InterPro" id="IPR041916">
    <property type="entry name" value="Anti_sigma_zinc_sf"/>
</dbReference>
<gene>
    <name evidence="2" type="ordered locus">Acid_7290</name>
</gene>
<dbReference type="KEGG" id="sus:Acid_7290"/>
<dbReference type="AlphaFoldDB" id="Q01Q69"/>
<dbReference type="STRING" id="234267.Acid_7290"/>
<dbReference type="OrthoDB" id="129419at2"/>
<evidence type="ECO:0000259" key="1">
    <source>
        <dbReference type="Pfam" id="PF13490"/>
    </source>
</evidence>
<name>Q01Q69_SOLUE</name>
<sequence length="81" mass="9205">MLTCKDFLSELSDYLDEAIDAELRAKLERHITECPNCWVIADTTRKTIQIYKGMEPCAIPADVESRLMKALEKKMAAKGNK</sequence>
<keyword evidence="2" id="KW-0472">Membrane</keyword>
<reference evidence="2" key="1">
    <citation type="submission" date="2006-10" db="EMBL/GenBank/DDBJ databases">
        <title>Complete sequence of Solibacter usitatus Ellin6076.</title>
        <authorList>
            <consortium name="US DOE Joint Genome Institute"/>
            <person name="Copeland A."/>
            <person name="Lucas S."/>
            <person name="Lapidus A."/>
            <person name="Barry K."/>
            <person name="Detter J.C."/>
            <person name="Glavina del Rio T."/>
            <person name="Hammon N."/>
            <person name="Israni S."/>
            <person name="Dalin E."/>
            <person name="Tice H."/>
            <person name="Pitluck S."/>
            <person name="Thompson L.S."/>
            <person name="Brettin T."/>
            <person name="Bruce D."/>
            <person name="Han C."/>
            <person name="Tapia R."/>
            <person name="Gilna P."/>
            <person name="Schmutz J."/>
            <person name="Larimer F."/>
            <person name="Land M."/>
            <person name="Hauser L."/>
            <person name="Kyrpides N."/>
            <person name="Mikhailova N."/>
            <person name="Janssen P.H."/>
            <person name="Kuske C.R."/>
            <person name="Richardson P."/>
        </authorList>
    </citation>
    <scope>NUCLEOTIDE SEQUENCE</scope>
    <source>
        <strain evidence="2">Ellin6076</strain>
    </source>
</reference>
<evidence type="ECO:0000313" key="2">
    <source>
        <dbReference type="EMBL" id="ABJ88201.1"/>
    </source>
</evidence>
<proteinExistence type="predicted"/>
<dbReference type="Gene3D" id="1.10.10.1320">
    <property type="entry name" value="Anti-sigma factor, zinc-finger domain"/>
    <property type="match status" value="1"/>
</dbReference>